<evidence type="ECO:0000256" key="2">
    <source>
        <dbReference type="ARBA" id="ARBA00022695"/>
    </source>
</evidence>
<dbReference type="InterPro" id="IPR001228">
    <property type="entry name" value="IspD"/>
</dbReference>
<dbReference type="OrthoDB" id="9806837at2"/>
<evidence type="ECO:0000256" key="3">
    <source>
        <dbReference type="HAMAP-Rule" id="MF_00108"/>
    </source>
</evidence>
<feature type="site" description="Transition state stabilizer" evidence="3">
    <location>
        <position position="18"/>
    </location>
</feature>
<keyword evidence="5" id="KW-1185">Reference proteome</keyword>
<comment type="similarity">
    <text evidence="3">Belongs to the IspD/TarI cytidylyltransferase family. IspD subfamily.</text>
</comment>
<dbReference type="EMBL" id="RCDA01000001">
    <property type="protein sequence ID" value="RLK50700.1"/>
    <property type="molecule type" value="Genomic_DNA"/>
</dbReference>
<dbReference type="PANTHER" id="PTHR32125:SF4">
    <property type="entry name" value="2-C-METHYL-D-ERYTHRITOL 4-PHOSPHATE CYTIDYLYLTRANSFERASE, CHLOROPLASTIC"/>
    <property type="match status" value="1"/>
</dbReference>
<dbReference type="AlphaFoldDB" id="A0A498CBY2"/>
<dbReference type="PANTHER" id="PTHR32125">
    <property type="entry name" value="2-C-METHYL-D-ERYTHRITOL 4-PHOSPHATE CYTIDYLYLTRANSFERASE, CHLOROPLASTIC"/>
    <property type="match status" value="1"/>
</dbReference>
<gene>
    <name evidence="3" type="primary">ispD</name>
    <name evidence="4" type="ORF">DFR31_0606</name>
</gene>
<feature type="site" description="Positions MEP for the nucleophilic attack" evidence="3">
    <location>
        <position position="157"/>
    </location>
</feature>
<comment type="function">
    <text evidence="3">Catalyzes the formation of 4-diphosphocytidyl-2-C-methyl-D-erythritol from CTP and 2-C-methyl-D-erythritol 4-phosphate (MEP).</text>
</comment>
<comment type="catalytic activity">
    <reaction evidence="3">
        <text>2-C-methyl-D-erythritol 4-phosphate + CTP + H(+) = 4-CDP-2-C-methyl-D-erythritol + diphosphate</text>
        <dbReference type="Rhea" id="RHEA:13429"/>
        <dbReference type="ChEBI" id="CHEBI:15378"/>
        <dbReference type="ChEBI" id="CHEBI:33019"/>
        <dbReference type="ChEBI" id="CHEBI:37563"/>
        <dbReference type="ChEBI" id="CHEBI:57823"/>
        <dbReference type="ChEBI" id="CHEBI:58262"/>
        <dbReference type="EC" id="2.7.7.60"/>
    </reaction>
</comment>
<dbReference type="FunFam" id="3.90.550.10:FF:000003">
    <property type="entry name" value="2-C-methyl-D-erythritol 4-phosphate cytidylyltransferase"/>
    <property type="match status" value="1"/>
</dbReference>
<dbReference type="InterPro" id="IPR050088">
    <property type="entry name" value="IspD/TarI_cytidylyltransf_bact"/>
</dbReference>
<dbReference type="CDD" id="cd02516">
    <property type="entry name" value="CDP-ME_synthetase"/>
    <property type="match status" value="1"/>
</dbReference>
<dbReference type="SUPFAM" id="SSF53448">
    <property type="entry name" value="Nucleotide-diphospho-sugar transferases"/>
    <property type="match status" value="1"/>
</dbReference>
<accession>A0A498CBY2</accession>
<dbReference type="GO" id="GO:0050518">
    <property type="term" value="F:2-C-methyl-D-erythritol 4-phosphate cytidylyltransferase activity"/>
    <property type="evidence" value="ECO:0007669"/>
    <property type="project" value="UniProtKB-UniRule"/>
</dbReference>
<protein>
    <recommendedName>
        <fullName evidence="3">2-C-methyl-D-erythritol 4-phosphate cytidylyltransferase</fullName>
        <ecNumber evidence="3">2.7.7.60</ecNumber>
    </recommendedName>
    <alternativeName>
        <fullName evidence="3">4-diphosphocytidyl-2C-methyl-D-erythritol synthase</fullName>
    </alternativeName>
    <alternativeName>
        <fullName evidence="3">MEP cytidylyltransferase</fullName>
        <shortName evidence="3">MCT</shortName>
    </alternativeName>
</protein>
<name>A0A498CBY2_9GAMM</name>
<dbReference type="Pfam" id="PF01128">
    <property type="entry name" value="IspD"/>
    <property type="match status" value="1"/>
</dbReference>
<comment type="caution">
    <text evidence="4">The sequence shown here is derived from an EMBL/GenBank/DDBJ whole genome shotgun (WGS) entry which is preliminary data.</text>
</comment>
<dbReference type="NCBIfam" id="TIGR00453">
    <property type="entry name" value="ispD"/>
    <property type="match status" value="1"/>
</dbReference>
<keyword evidence="3" id="KW-0414">Isoprene biosynthesis</keyword>
<dbReference type="GO" id="GO:0019288">
    <property type="term" value="P:isopentenyl diphosphate biosynthetic process, methylerythritol 4-phosphate pathway"/>
    <property type="evidence" value="ECO:0007669"/>
    <property type="project" value="UniProtKB-UniRule"/>
</dbReference>
<dbReference type="UniPathway" id="UPA00056">
    <property type="reaction ID" value="UER00093"/>
</dbReference>
<evidence type="ECO:0000313" key="4">
    <source>
        <dbReference type="EMBL" id="RLK50700.1"/>
    </source>
</evidence>
<reference evidence="4 5" key="1">
    <citation type="submission" date="2018-10" db="EMBL/GenBank/DDBJ databases">
        <title>Genomic Encyclopedia of Type Strains, Phase IV (KMG-IV): sequencing the most valuable type-strain genomes for metagenomic binning, comparative biology and taxonomic classification.</title>
        <authorList>
            <person name="Goeker M."/>
        </authorList>
    </citation>
    <scope>NUCLEOTIDE SEQUENCE [LARGE SCALE GENOMIC DNA]</scope>
    <source>
        <strain evidence="4 5">DSM 12769</strain>
    </source>
</reference>
<feature type="site" description="Transition state stabilizer" evidence="3">
    <location>
        <position position="25"/>
    </location>
</feature>
<dbReference type="Gene3D" id="3.90.550.10">
    <property type="entry name" value="Spore Coat Polysaccharide Biosynthesis Protein SpsA, Chain A"/>
    <property type="match status" value="1"/>
</dbReference>
<comment type="pathway">
    <text evidence="3">Isoprenoid biosynthesis; isopentenyl diphosphate biosynthesis via DXP pathway; isopentenyl diphosphate from 1-deoxy-D-xylulose 5-phosphate: step 2/6.</text>
</comment>
<dbReference type="EC" id="2.7.7.60" evidence="3"/>
<keyword evidence="1 3" id="KW-0808">Transferase</keyword>
<proteinExistence type="inferred from homology"/>
<keyword evidence="2 3" id="KW-0548">Nucleotidyltransferase</keyword>
<evidence type="ECO:0000313" key="5">
    <source>
        <dbReference type="Proteomes" id="UP000275461"/>
    </source>
</evidence>
<dbReference type="HAMAP" id="MF_00108">
    <property type="entry name" value="IspD"/>
    <property type="match status" value="1"/>
</dbReference>
<feature type="site" description="Positions MEP for the nucleophilic attack" evidence="3">
    <location>
        <position position="213"/>
    </location>
</feature>
<sequence length="232" mass="24606">MSRGRIWAVLPAAGVGRRMGGPVPKQYLSLAGRPVIARTLDRLLAVPGVAGAVVALSPEDDHWDAVGYRHDKPVQRVPGGAERCDSVLSALRWLCEQGAGREYALVHDAVRPCVTLEEVQRLIATAADDQGGLLGFPVRDTLKRDDGAGHVAGTTDRDGLWHALTPQLFPVAALAQALERAVEAGLTVTDDASAMEAAGVRPRLVTGEATNIKITRPTDLALAEAILQAQQH</sequence>
<dbReference type="Proteomes" id="UP000275461">
    <property type="component" value="Unassembled WGS sequence"/>
</dbReference>
<evidence type="ECO:0000256" key="1">
    <source>
        <dbReference type="ARBA" id="ARBA00022679"/>
    </source>
</evidence>
<dbReference type="InterPro" id="IPR034683">
    <property type="entry name" value="IspD/TarI"/>
</dbReference>
<organism evidence="4 5">
    <name type="scientific">Alkalispirillum mobile</name>
    <dbReference type="NCBI Taxonomy" id="85925"/>
    <lineage>
        <taxon>Bacteria</taxon>
        <taxon>Pseudomonadati</taxon>
        <taxon>Pseudomonadota</taxon>
        <taxon>Gammaproteobacteria</taxon>
        <taxon>Chromatiales</taxon>
        <taxon>Ectothiorhodospiraceae</taxon>
        <taxon>Alkalispirillum</taxon>
    </lineage>
</organism>
<dbReference type="RefSeq" id="WP_121441167.1">
    <property type="nucleotide sequence ID" value="NZ_RCDA01000001.1"/>
</dbReference>
<dbReference type="InterPro" id="IPR029044">
    <property type="entry name" value="Nucleotide-diphossugar_trans"/>
</dbReference>